<keyword evidence="3" id="KW-1185">Reference proteome</keyword>
<dbReference type="OrthoDB" id="10679912at2759"/>
<evidence type="ECO:0000259" key="1">
    <source>
        <dbReference type="PROSITE" id="PS51644"/>
    </source>
</evidence>
<dbReference type="GeneID" id="25733438"/>
<protein>
    <recommendedName>
        <fullName evidence="1">HTH OST-type domain-containing protein</fullName>
    </recommendedName>
</protein>
<dbReference type="PROSITE" id="PS51644">
    <property type="entry name" value="HTH_OST"/>
    <property type="match status" value="1"/>
</dbReference>
<dbReference type="KEGG" id="mng:MNEG_15746"/>
<dbReference type="Pfam" id="PF12872">
    <property type="entry name" value="OST-HTH"/>
    <property type="match status" value="1"/>
</dbReference>
<proteinExistence type="predicted"/>
<gene>
    <name evidence="2" type="ORF">MNEG_15746</name>
</gene>
<dbReference type="STRING" id="145388.A0A0D2IWA0"/>
<dbReference type="Proteomes" id="UP000054498">
    <property type="component" value="Unassembled WGS sequence"/>
</dbReference>
<evidence type="ECO:0000313" key="2">
    <source>
        <dbReference type="EMBL" id="KIY92217.1"/>
    </source>
</evidence>
<sequence length="248" mass="25751">MGSDLSSLLEAKMDDVVAKQRAAAQDAKAAAAAAAGSSGGGGGGGGGAFVWDLPVVEGYRLDAVKRDFHLLYHYELSNTALGVPAFRHLIEGYGDTLFAKAFNLHSLYLHPSPIYHLRLLLRDLLRDVPPAFGPDGVRLESVAASSGLPLPAVAAAFRARYGYELPLATYGQPSLAHLLGKLQGDCRLVPAGAGGGELFAFPPVAGARSTFNRVRGHGSAAGRAAPAHLCTAVSRRLSGSRPRRGGAS</sequence>
<reference evidence="2 3" key="1">
    <citation type="journal article" date="2013" name="BMC Genomics">
        <title>Reconstruction of the lipid metabolism for the microalga Monoraphidium neglectum from its genome sequence reveals characteristics suitable for biofuel production.</title>
        <authorList>
            <person name="Bogen C."/>
            <person name="Al-Dilaimi A."/>
            <person name="Albersmeier A."/>
            <person name="Wichmann J."/>
            <person name="Grundmann M."/>
            <person name="Rupp O."/>
            <person name="Lauersen K.J."/>
            <person name="Blifernez-Klassen O."/>
            <person name="Kalinowski J."/>
            <person name="Goesmann A."/>
            <person name="Mussgnug J.H."/>
            <person name="Kruse O."/>
        </authorList>
    </citation>
    <scope>NUCLEOTIDE SEQUENCE [LARGE SCALE GENOMIC DNA]</scope>
    <source>
        <strain evidence="2 3">SAG 48.87</strain>
    </source>
</reference>
<organism evidence="2 3">
    <name type="scientific">Monoraphidium neglectum</name>
    <dbReference type="NCBI Taxonomy" id="145388"/>
    <lineage>
        <taxon>Eukaryota</taxon>
        <taxon>Viridiplantae</taxon>
        <taxon>Chlorophyta</taxon>
        <taxon>core chlorophytes</taxon>
        <taxon>Chlorophyceae</taxon>
        <taxon>CS clade</taxon>
        <taxon>Sphaeropleales</taxon>
        <taxon>Selenastraceae</taxon>
        <taxon>Monoraphidium</taxon>
    </lineage>
</organism>
<evidence type="ECO:0000313" key="3">
    <source>
        <dbReference type="Proteomes" id="UP000054498"/>
    </source>
</evidence>
<dbReference type="EMBL" id="KK105842">
    <property type="protein sequence ID" value="KIY92217.1"/>
    <property type="molecule type" value="Genomic_DNA"/>
</dbReference>
<dbReference type="RefSeq" id="XP_013891237.1">
    <property type="nucleotide sequence ID" value="XM_014035783.1"/>
</dbReference>
<dbReference type="AlphaFoldDB" id="A0A0D2IWA0"/>
<name>A0A0D2IWA0_9CHLO</name>
<dbReference type="InterPro" id="IPR025605">
    <property type="entry name" value="OST-HTH/LOTUS_dom"/>
</dbReference>
<accession>A0A0D2IWA0</accession>
<feature type="domain" description="HTH OST-type" evidence="1">
    <location>
        <begin position="113"/>
        <end position="204"/>
    </location>
</feature>